<accession>A0ACC3B562</accession>
<proteinExistence type="predicted"/>
<keyword evidence="1" id="KW-0223">Dioxygenase</keyword>
<dbReference type="Proteomes" id="UP001177260">
    <property type="component" value="Unassembled WGS sequence"/>
</dbReference>
<sequence>MSQGGLPRGVIFDDGTGSQEYRQYSGGSNAQNSLIQLFDIVLGIEHEPCADSFMEDMRQYMPGDHRRFLEDMAGTMSRGTVKMRNLIRHMVSLLMHFVNSAMFICISLRSISLLNLPRHSATWTHQMLTEEAMWHLRQKTSLVESLQEIYRAFCEELVELL</sequence>
<dbReference type="EC" id="1.13.11.52" evidence="1"/>
<reference evidence="1 2" key="1">
    <citation type="journal article" date="2023" name="ACS Omega">
        <title>Identification of the Neoaspergillic Acid Biosynthesis Gene Cluster by Establishing an In Vitro CRISPR-Ribonucleoprotein Genetic System in Aspergillus melleus.</title>
        <authorList>
            <person name="Yuan B."/>
            <person name="Grau M.F."/>
            <person name="Murata R.M."/>
            <person name="Torok T."/>
            <person name="Venkateswaran K."/>
            <person name="Stajich J.E."/>
            <person name="Wang C.C.C."/>
        </authorList>
    </citation>
    <scope>NUCLEOTIDE SEQUENCE [LARGE SCALE GENOMIC DNA]</scope>
    <source>
        <strain evidence="1 2">IMV 1140</strain>
    </source>
</reference>
<name>A0ACC3B562_9EURO</name>
<protein>
    <submittedName>
        <fullName evidence="1">Tryptophan 2,3- dioxygenase</fullName>
        <ecNumber evidence="1">1.13.11.52</ecNumber>
    </submittedName>
</protein>
<dbReference type="EMBL" id="JAOPJF010000023">
    <property type="protein sequence ID" value="KAK1145512.1"/>
    <property type="molecule type" value="Genomic_DNA"/>
</dbReference>
<gene>
    <name evidence="1" type="primary">BNA2_1</name>
    <name evidence="1" type="ORF">N8T08_004070</name>
</gene>
<organism evidence="1 2">
    <name type="scientific">Aspergillus melleus</name>
    <dbReference type="NCBI Taxonomy" id="138277"/>
    <lineage>
        <taxon>Eukaryota</taxon>
        <taxon>Fungi</taxon>
        <taxon>Dikarya</taxon>
        <taxon>Ascomycota</taxon>
        <taxon>Pezizomycotina</taxon>
        <taxon>Eurotiomycetes</taxon>
        <taxon>Eurotiomycetidae</taxon>
        <taxon>Eurotiales</taxon>
        <taxon>Aspergillaceae</taxon>
        <taxon>Aspergillus</taxon>
        <taxon>Aspergillus subgen. Circumdati</taxon>
    </lineage>
</organism>
<comment type="caution">
    <text evidence="1">The sequence shown here is derived from an EMBL/GenBank/DDBJ whole genome shotgun (WGS) entry which is preliminary data.</text>
</comment>
<keyword evidence="1" id="KW-0560">Oxidoreductase</keyword>
<evidence type="ECO:0000313" key="2">
    <source>
        <dbReference type="Proteomes" id="UP001177260"/>
    </source>
</evidence>
<keyword evidence="2" id="KW-1185">Reference proteome</keyword>
<evidence type="ECO:0000313" key="1">
    <source>
        <dbReference type="EMBL" id="KAK1145512.1"/>
    </source>
</evidence>